<comment type="caution">
    <text evidence="3">The sequence shown here is derived from an EMBL/GenBank/DDBJ whole genome shotgun (WGS) entry which is preliminary data.</text>
</comment>
<feature type="transmembrane region" description="Helical" evidence="2">
    <location>
        <begin position="50"/>
        <end position="70"/>
    </location>
</feature>
<gene>
    <name evidence="3" type="ORF">LSH36_186g03040</name>
</gene>
<proteinExistence type="predicted"/>
<dbReference type="EMBL" id="JAODUP010000186">
    <property type="protein sequence ID" value="KAK2157712.1"/>
    <property type="molecule type" value="Genomic_DNA"/>
</dbReference>
<keyword evidence="2" id="KW-0472">Membrane</keyword>
<dbReference type="Proteomes" id="UP001208570">
    <property type="component" value="Unassembled WGS sequence"/>
</dbReference>
<keyword evidence="2" id="KW-0812">Transmembrane</keyword>
<sequence length="266" mass="28611">MVTTELTGMDSLYNIDAWYKDPNTAQVDVMGSYHPRDSTTWSIFNLTGELALCLALFLMAVLCPIAYVTFCCRRPSSGDRCLYGSYCSKLTGLFWLDRHPTDREGATDAENPAQIATLSRNGVPDPPTYLVALAMPKPDRTISGTPPPTYDKLDTTAPILPDECSSSNRASGLGEVPERGDASPSHDGLVLNASGLRLLARADVYDLSASTPGGCCDTYDEASSCGDEMVVSYTSSPVTDFLPSYDESLLLLKAANSSMASEQKNT</sequence>
<dbReference type="AlphaFoldDB" id="A0AAD9JRN7"/>
<protein>
    <submittedName>
        <fullName evidence="3">Uncharacterized protein</fullName>
    </submittedName>
</protein>
<organism evidence="3 4">
    <name type="scientific">Paralvinella palmiformis</name>
    <dbReference type="NCBI Taxonomy" id="53620"/>
    <lineage>
        <taxon>Eukaryota</taxon>
        <taxon>Metazoa</taxon>
        <taxon>Spiralia</taxon>
        <taxon>Lophotrochozoa</taxon>
        <taxon>Annelida</taxon>
        <taxon>Polychaeta</taxon>
        <taxon>Sedentaria</taxon>
        <taxon>Canalipalpata</taxon>
        <taxon>Terebellida</taxon>
        <taxon>Terebelliformia</taxon>
        <taxon>Alvinellidae</taxon>
        <taxon>Paralvinella</taxon>
    </lineage>
</organism>
<accession>A0AAD9JRN7</accession>
<reference evidence="3" key="1">
    <citation type="journal article" date="2023" name="Mol. Biol. Evol.">
        <title>Third-Generation Sequencing Reveals the Adaptive Role of the Epigenome in Three Deep-Sea Polychaetes.</title>
        <authorList>
            <person name="Perez M."/>
            <person name="Aroh O."/>
            <person name="Sun Y."/>
            <person name="Lan Y."/>
            <person name="Juniper S.K."/>
            <person name="Young C.R."/>
            <person name="Angers B."/>
            <person name="Qian P.Y."/>
        </authorList>
    </citation>
    <scope>NUCLEOTIDE SEQUENCE</scope>
    <source>
        <strain evidence="3">P08H-3</strain>
    </source>
</reference>
<feature type="region of interest" description="Disordered" evidence="1">
    <location>
        <begin position="164"/>
        <end position="186"/>
    </location>
</feature>
<evidence type="ECO:0000313" key="4">
    <source>
        <dbReference type="Proteomes" id="UP001208570"/>
    </source>
</evidence>
<evidence type="ECO:0000256" key="1">
    <source>
        <dbReference type="SAM" id="MobiDB-lite"/>
    </source>
</evidence>
<keyword evidence="2" id="KW-1133">Transmembrane helix</keyword>
<keyword evidence="4" id="KW-1185">Reference proteome</keyword>
<name>A0AAD9JRN7_9ANNE</name>
<evidence type="ECO:0000313" key="3">
    <source>
        <dbReference type="EMBL" id="KAK2157712.1"/>
    </source>
</evidence>
<evidence type="ECO:0000256" key="2">
    <source>
        <dbReference type="SAM" id="Phobius"/>
    </source>
</evidence>